<evidence type="ECO:0000313" key="3">
    <source>
        <dbReference type="EMBL" id="MEE3852467.1"/>
    </source>
</evidence>
<feature type="signal peptide" evidence="2">
    <location>
        <begin position="1"/>
        <end position="23"/>
    </location>
</feature>
<dbReference type="EMBL" id="JAZDUF010000006">
    <property type="protein sequence ID" value="MEE3852467.1"/>
    <property type="molecule type" value="Genomic_DNA"/>
</dbReference>
<dbReference type="RefSeq" id="WP_330434708.1">
    <property type="nucleotide sequence ID" value="NZ_JAZDUF010000006.1"/>
</dbReference>
<reference evidence="3 4" key="1">
    <citation type="submission" date="2024-01" db="EMBL/GenBank/DDBJ databases">
        <title>Draft genome sequence of Gordonia sp. LSe1-13.</title>
        <authorList>
            <person name="Suphannarot A."/>
            <person name="Mingma R."/>
        </authorList>
    </citation>
    <scope>NUCLEOTIDE SEQUENCE [LARGE SCALE GENOMIC DNA]</scope>
    <source>
        <strain evidence="3 4">LSe1-13</strain>
    </source>
</reference>
<sequence>MYPRLARLTVAAALLIGLTGCGSDDPPTEAAPSGTTAGCTEESTSGLEGVNLLPVPPAKITVLDAGTGERRPPAAAPDRTSPQTVTLETTSSVRSAGDDQTQTVQMPLDAVFHCTDSTDLEMTLGSVTSPDPALAEQLEPVAGSRAGLAIGPGLMPISLRLLPADDAGPEARLAVEQTLLQALQMSVPLPTEPIGIGARWRVERTIDSAMTITQQIDATLAAWDGNRMTVDVTVEETPVNSVFAIPGSQDSLTITRFTNTGTGQLTLDLARGLPVSGSIELGGARELVGADPAQPLLQQTGLSVAWR</sequence>
<feature type="compositionally biased region" description="Polar residues" evidence="1">
    <location>
        <begin position="33"/>
        <end position="46"/>
    </location>
</feature>
<proteinExistence type="predicted"/>
<feature type="chain" id="PRO_5047535165" description="Lipoprotein" evidence="2">
    <location>
        <begin position="24"/>
        <end position="307"/>
    </location>
</feature>
<evidence type="ECO:0000256" key="2">
    <source>
        <dbReference type="SAM" id="SignalP"/>
    </source>
</evidence>
<dbReference type="Proteomes" id="UP001347146">
    <property type="component" value="Unassembled WGS sequence"/>
</dbReference>
<protein>
    <recommendedName>
        <fullName evidence="5">Lipoprotein</fullName>
    </recommendedName>
</protein>
<accession>A0ABU7MH80</accession>
<comment type="caution">
    <text evidence="3">The sequence shown here is derived from an EMBL/GenBank/DDBJ whole genome shotgun (WGS) entry which is preliminary data.</text>
</comment>
<evidence type="ECO:0000313" key="4">
    <source>
        <dbReference type="Proteomes" id="UP001347146"/>
    </source>
</evidence>
<organism evidence="3 4">
    <name type="scientific">Gordonia sesuvii</name>
    <dbReference type="NCBI Taxonomy" id="3116777"/>
    <lineage>
        <taxon>Bacteria</taxon>
        <taxon>Bacillati</taxon>
        <taxon>Actinomycetota</taxon>
        <taxon>Actinomycetes</taxon>
        <taxon>Mycobacteriales</taxon>
        <taxon>Gordoniaceae</taxon>
        <taxon>Gordonia</taxon>
    </lineage>
</organism>
<evidence type="ECO:0008006" key="5">
    <source>
        <dbReference type="Google" id="ProtNLM"/>
    </source>
</evidence>
<keyword evidence="2" id="KW-0732">Signal</keyword>
<feature type="region of interest" description="Disordered" evidence="1">
    <location>
        <begin position="65"/>
        <end position="85"/>
    </location>
</feature>
<name>A0ABU7MH80_9ACTN</name>
<keyword evidence="4" id="KW-1185">Reference proteome</keyword>
<dbReference type="PROSITE" id="PS51257">
    <property type="entry name" value="PROKAR_LIPOPROTEIN"/>
    <property type="match status" value="1"/>
</dbReference>
<feature type="region of interest" description="Disordered" evidence="1">
    <location>
        <begin position="21"/>
        <end position="50"/>
    </location>
</feature>
<gene>
    <name evidence="3" type="ORF">VZC37_19155</name>
</gene>
<evidence type="ECO:0000256" key="1">
    <source>
        <dbReference type="SAM" id="MobiDB-lite"/>
    </source>
</evidence>